<comment type="caution">
    <text evidence="1">The sequence shown here is derived from an EMBL/GenBank/DDBJ whole genome shotgun (WGS) entry which is preliminary data.</text>
</comment>
<dbReference type="AlphaFoldDB" id="A0A645HTK0"/>
<evidence type="ECO:0000313" key="1">
    <source>
        <dbReference type="EMBL" id="MPN41896.1"/>
    </source>
</evidence>
<proteinExistence type="predicted"/>
<reference evidence="1" key="1">
    <citation type="submission" date="2019-08" db="EMBL/GenBank/DDBJ databases">
        <authorList>
            <person name="Kucharzyk K."/>
            <person name="Murdoch R.W."/>
            <person name="Higgins S."/>
            <person name="Loffler F."/>
        </authorList>
    </citation>
    <scope>NUCLEOTIDE SEQUENCE</scope>
</reference>
<sequence length="77" mass="8756">MIQGETLGRSFYEWDAEVPGGIEKRVLGYWRTLGYQYKTPGDEVRTKTIEERADMPAWPAEGSVVRDGNLVIIKLPN</sequence>
<dbReference type="EMBL" id="VSSQ01099236">
    <property type="protein sequence ID" value="MPN41896.1"/>
    <property type="molecule type" value="Genomic_DNA"/>
</dbReference>
<organism evidence="1">
    <name type="scientific">bioreactor metagenome</name>
    <dbReference type="NCBI Taxonomy" id="1076179"/>
    <lineage>
        <taxon>unclassified sequences</taxon>
        <taxon>metagenomes</taxon>
        <taxon>ecological metagenomes</taxon>
    </lineage>
</organism>
<name>A0A645HTK0_9ZZZZ</name>
<gene>
    <name evidence="1" type="ORF">SDC9_189451</name>
</gene>
<accession>A0A645HTK0</accession>
<protein>
    <submittedName>
        <fullName evidence="1">Uncharacterized protein</fullName>
    </submittedName>
</protein>